<feature type="transmembrane region" description="Helical" evidence="5">
    <location>
        <begin position="23"/>
        <end position="44"/>
    </location>
</feature>
<feature type="domain" description="Thioredoxin" evidence="6">
    <location>
        <begin position="81"/>
        <end position="260"/>
    </location>
</feature>
<comment type="caution">
    <text evidence="7">The sequence shown here is derived from an EMBL/GenBank/DDBJ whole genome shotgun (WGS) entry which is preliminary data.</text>
</comment>
<evidence type="ECO:0000313" key="8">
    <source>
        <dbReference type="Proteomes" id="UP001501352"/>
    </source>
</evidence>
<gene>
    <name evidence="7" type="ORF">GCM10009422_26720</name>
</gene>
<evidence type="ECO:0000256" key="1">
    <source>
        <dbReference type="ARBA" id="ARBA00022729"/>
    </source>
</evidence>
<protein>
    <submittedName>
        <fullName evidence="7">DsbA family protein</fullName>
    </submittedName>
</protein>
<dbReference type="PANTHER" id="PTHR13887">
    <property type="entry name" value="GLUTATHIONE S-TRANSFERASE KAPPA"/>
    <property type="match status" value="1"/>
</dbReference>
<dbReference type="SUPFAM" id="SSF52833">
    <property type="entry name" value="Thioredoxin-like"/>
    <property type="match status" value="1"/>
</dbReference>
<dbReference type="InterPro" id="IPR013766">
    <property type="entry name" value="Thioredoxin_domain"/>
</dbReference>
<dbReference type="Proteomes" id="UP001501352">
    <property type="component" value="Unassembled WGS sequence"/>
</dbReference>
<name>A0ABN1H3Q9_9CAUL</name>
<keyword evidence="8" id="KW-1185">Reference proteome</keyword>
<keyword evidence="4" id="KW-0676">Redox-active center</keyword>
<evidence type="ECO:0000313" key="7">
    <source>
        <dbReference type="EMBL" id="GAA0628230.1"/>
    </source>
</evidence>
<reference evidence="7 8" key="1">
    <citation type="journal article" date="2019" name="Int. J. Syst. Evol. Microbiol.">
        <title>The Global Catalogue of Microorganisms (GCM) 10K type strain sequencing project: providing services to taxonomists for standard genome sequencing and annotation.</title>
        <authorList>
            <consortium name="The Broad Institute Genomics Platform"/>
            <consortium name="The Broad Institute Genome Sequencing Center for Infectious Disease"/>
            <person name="Wu L."/>
            <person name="Ma J."/>
        </authorList>
    </citation>
    <scope>NUCLEOTIDE SEQUENCE [LARGE SCALE GENOMIC DNA]</scope>
    <source>
        <strain evidence="7 8">JCM 12928</strain>
    </source>
</reference>
<dbReference type="InterPro" id="IPR001853">
    <property type="entry name" value="DSBA-like_thioredoxin_dom"/>
</dbReference>
<evidence type="ECO:0000259" key="6">
    <source>
        <dbReference type="PROSITE" id="PS51352"/>
    </source>
</evidence>
<sequence>MTETPETGSEPARAKGILEGPRVAQAALAAAAVALVVSVVPWFTGGASDAQIRRYLLEHPEMLQEMSAALQVKADNDRTAAVNQRAAANPQLLAVDARDPAFGPADAKVTVIEFFDFRCPGCKATAPEVLRLMQAHPDVRFVFKDWPILDRPGEDASHMAARAAQAAHRQGKYLPVFRAMMAEPALDEAAIARILTENGVSLPQAQEAMASADVARHLSDIHTAAAALSLSGTPTFFINGKASPSIQPSDIDRAIREAKG</sequence>
<dbReference type="EMBL" id="BAAAGA010000007">
    <property type="protein sequence ID" value="GAA0628230.1"/>
    <property type="molecule type" value="Genomic_DNA"/>
</dbReference>
<dbReference type="Pfam" id="PF01323">
    <property type="entry name" value="DSBA"/>
    <property type="match status" value="1"/>
</dbReference>
<keyword evidence="5" id="KW-1133">Transmembrane helix</keyword>
<dbReference type="PANTHER" id="PTHR13887:SF14">
    <property type="entry name" value="DISULFIDE BOND FORMATION PROTEIN D"/>
    <property type="match status" value="1"/>
</dbReference>
<dbReference type="InterPro" id="IPR036249">
    <property type="entry name" value="Thioredoxin-like_sf"/>
</dbReference>
<evidence type="ECO:0000256" key="4">
    <source>
        <dbReference type="ARBA" id="ARBA00023284"/>
    </source>
</evidence>
<dbReference type="PROSITE" id="PS51352">
    <property type="entry name" value="THIOREDOXIN_2"/>
    <property type="match status" value="1"/>
</dbReference>
<dbReference type="RefSeq" id="WP_343794487.1">
    <property type="nucleotide sequence ID" value="NZ_BAAAGA010000007.1"/>
</dbReference>
<dbReference type="Gene3D" id="3.40.30.10">
    <property type="entry name" value="Glutaredoxin"/>
    <property type="match status" value="1"/>
</dbReference>
<keyword evidence="1" id="KW-0732">Signal</keyword>
<evidence type="ECO:0000256" key="5">
    <source>
        <dbReference type="SAM" id="Phobius"/>
    </source>
</evidence>
<keyword evidence="5" id="KW-0812">Transmembrane</keyword>
<evidence type="ECO:0000256" key="3">
    <source>
        <dbReference type="ARBA" id="ARBA00023157"/>
    </source>
</evidence>
<organism evidence="7 8">
    <name type="scientific">Brevundimonas kwangchunensis</name>
    <dbReference type="NCBI Taxonomy" id="322163"/>
    <lineage>
        <taxon>Bacteria</taxon>
        <taxon>Pseudomonadati</taxon>
        <taxon>Pseudomonadota</taxon>
        <taxon>Alphaproteobacteria</taxon>
        <taxon>Caulobacterales</taxon>
        <taxon>Caulobacteraceae</taxon>
        <taxon>Brevundimonas</taxon>
    </lineage>
</organism>
<keyword evidence="3" id="KW-1015">Disulfide bond</keyword>
<accession>A0ABN1H3Q9</accession>
<proteinExistence type="predicted"/>
<evidence type="ECO:0000256" key="2">
    <source>
        <dbReference type="ARBA" id="ARBA00023002"/>
    </source>
</evidence>
<keyword evidence="2" id="KW-0560">Oxidoreductase</keyword>
<keyword evidence="5" id="KW-0472">Membrane</keyword>